<keyword evidence="2" id="KW-1185">Reference proteome</keyword>
<dbReference type="Proteomes" id="UP001258017">
    <property type="component" value="Unassembled WGS sequence"/>
</dbReference>
<gene>
    <name evidence="1" type="ORF">KPH14_002684</name>
</gene>
<sequence length="117" mass="13046">MYPSKEQAIVTDASDGLTIKDYTIAIGKIVGPKNIRFVSRISNGRVYLYLSSKNLVDRVMSVNSTINIGWSHNLRLKPLVSKDVRIIISNVCPVIPHSIIEEKLHELGINISSLLDM</sequence>
<evidence type="ECO:0000313" key="2">
    <source>
        <dbReference type="Proteomes" id="UP001258017"/>
    </source>
</evidence>
<name>A0AAD9VIT0_9HYME</name>
<dbReference type="AlphaFoldDB" id="A0AAD9VIT0"/>
<accession>A0AAD9VIT0</accession>
<dbReference type="EMBL" id="JAIFRP010004484">
    <property type="protein sequence ID" value="KAK2575222.1"/>
    <property type="molecule type" value="Genomic_DNA"/>
</dbReference>
<protein>
    <submittedName>
        <fullName evidence="1">Uncharacterized protein</fullName>
    </submittedName>
</protein>
<evidence type="ECO:0000313" key="1">
    <source>
        <dbReference type="EMBL" id="KAK2575222.1"/>
    </source>
</evidence>
<proteinExistence type="predicted"/>
<organism evidence="1 2">
    <name type="scientific">Odynerus spinipes</name>
    <dbReference type="NCBI Taxonomy" id="1348599"/>
    <lineage>
        <taxon>Eukaryota</taxon>
        <taxon>Metazoa</taxon>
        <taxon>Ecdysozoa</taxon>
        <taxon>Arthropoda</taxon>
        <taxon>Hexapoda</taxon>
        <taxon>Insecta</taxon>
        <taxon>Pterygota</taxon>
        <taxon>Neoptera</taxon>
        <taxon>Endopterygota</taxon>
        <taxon>Hymenoptera</taxon>
        <taxon>Apocrita</taxon>
        <taxon>Aculeata</taxon>
        <taxon>Vespoidea</taxon>
        <taxon>Vespidae</taxon>
        <taxon>Eumeninae</taxon>
        <taxon>Odynerus</taxon>
    </lineage>
</organism>
<reference evidence="1" key="1">
    <citation type="submission" date="2021-08" db="EMBL/GenBank/DDBJ databases">
        <authorList>
            <person name="Misof B."/>
            <person name="Oliver O."/>
            <person name="Podsiadlowski L."/>
            <person name="Donath A."/>
            <person name="Peters R."/>
            <person name="Mayer C."/>
            <person name="Rust J."/>
            <person name="Gunkel S."/>
            <person name="Lesny P."/>
            <person name="Martin S."/>
            <person name="Oeyen J.P."/>
            <person name="Petersen M."/>
            <person name="Panagiotis P."/>
            <person name="Wilbrandt J."/>
            <person name="Tanja T."/>
        </authorList>
    </citation>
    <scope>NUCLEOTIDE SEQUENCE</scope>
    <source>
        <strain evidence="1">GBR_01_08_01A</strain>
        <tissue evidence="1">Thorax + abdomen</tissue>
    </source>
</reference>
<reference evidence="1" key="2">
    <citation type="journal article" date="2023" name="Commun. Biol.">
        <title>Intrasexual cuticular hydrocarbon dimorphism in a wasp sheds light on hydrocarbon biosynthesis genes in Hymenoptera.</title>
        <authorList>
            <person name="Moris V.C."/>
            <person name="Podsiadlowski L."/>
            <person name="Martin S."/>
            <person name="Oeyen J.P."/>
            <person name="Donath A."/>
            <person name="Petersen M."/>
            <person name="Wilbrandt J."/>
            <person name="Misof B."/>
            <person name="Liedtke D."/>
            <person name="Thamm M."/>
            <person name="Scheiner R."/>
            <person name="Schmitt T."/>
            <person name="Niehuis O."/>
        </authorList>
    </citation>
    <scope>NUCLEOTIDE SEQUENCE</scope>
    <source>
        <strain evidence="1">GBR_01_08_01A</strain>
    </source>
</reference>
<comment type="caution">
    <text evidence="1">The sequence shown here is derived from an EMBL/GenBank/DDBJ whole genome shotgun (WGS) entry which is preliminary data.</text>
</comment>